<sequence length="199" mass="23587">MERKDIGRLVELMSDSFMQDPLYQKLIPDETVREKLLPRYFRCYLGRYFDYCHAFADSEEMNGAIVVFDDSDEHNALRYRFDGLRYELLEYFEVLRSDPSLRTFRKFRKNKQFLTSDWVRGAIDAPDVHLDLLAVRQSARGKGVARKLMEPFLQYAEQRRYSATLETHNPRNVAIYQRFGFQTVLELGSGALHQYCMVR</sequence>
<evidence type="ECO:0000259" key="1">
    <source>
        <dbReference type="PROSITE" id="PS51186"/>
    </source>
</evidence>
<dbReference type="Pfam" id="PF00583">
    <property type="entry name" value="Acetyltransf_1"/>
    <property type="match status" value="1"/>
</dbReference>
<organism evidence="2 3">
    <name type="scientific">Harryflintia acetispora</name>
    <dbReference type="NCBI Taxonomy" id="1849041"/>
    <lineage>
        <taxon>Bacteria</taxon>
        <taxon>Bacillati</taxon>
        <taxon>Bacillota</taxon>
        <taxon>Clostridia</taxon>
        <taxon>Eubacteriales</taxon>
        <taxon>Oscillospiraceae</taxon>
        <taxon>Harryflintia</taxon>
    </lineage>
</organism>
<dbReference type="PANTHER" id="PTHR42791">
    <property type="entry name" value="GNAT FAMILY ACETYLTRANSFERASE"/>
    <property type="match status" value="1"/>
</dbReference>
<dbReference type="InterPro" id="IPR016181">
    <property type="entry name" value="Acyl_CoA_acyltransferase"/>
</dbReference>
<comment type="caution">
    <text evidence="2">The sequence shown here is derived from an EMBL/GenBank/DDBJ whole genome shotgun (WGS) entry which is preliminary data.</text>
</comment>
<protein>
    <submittedName>
        <fullName evidence="2">Acetyltransferase (GNAT) family protein</fullName>
    </submittedName>
</protein>
<dbReference type="GO" id="GO:0016747">
    <property type="term" value="F:acyltransferase activity, transferring groups other than amino-acyl groups"/>
    <property type="evidence" value="ECO:0007669"/>
    <property type="project" value="InterPro"/>
</dbReference>
<dbReference type="CDD" id="cd04301">
    <property type="entry name" value="NAT_SF"/>
    <property type="match status" value="1"/>
</dbReference>
<dbReference type="Proteomes" id="UP000294682">
    <property type="component" value="Unassembled WGS sequence"/>
</dbReference>
<dbReference type="InterPro" id="IPR000182">
    <property type="entry name" value="GNAT_dom"/>
</dbReference>
<accession>A0A9X8UI40</accession>
<feature type="domain" description="N-acetyltransferase" evidence="1">
    <location>
        <begin position="63"/>
        <end position="199"/>
    </location>
</feature>
<evidence type="ECO:0000313" key="3">
    <source>
        <dbReference type="Proteomes" id="UP000294682"/>
    </source>
</evidence>
<gene>
    <name evidence="2" type="ORF">EDD78_11099</name>
</gene>
<dbReference type="PROSITE" id="PS51186">
    <property type="entry name" value="GNAT"/>
    <property type="match status" value="1"/>
</dbReference>
<keyword evidence="3" id="KW-1185">Reference proteome</keyword>
<evidence type="ECO:0000313" key="2">
    <source>
        <dbReference type="EMBL" id="TCL42473.1"/>
    </source>
</evidence>
<dbReference type="SUPFAM" id="SSF55729">
    <property type="entry name" value="Acyl-CoA N-acyltransferases (Nat)"/>
    <property type="match status" value="1"/>
</dbReference>
<reference evidence="2 3" key="1">
    <citation type="submission" date="2019-03" db="EMBL/GenBank/DDBJ databases">
        <title>Genomic Encyclopedia of Type Strains, Phase IV (KMG-IV): sequencing the most valuable type-strain genomes for metagenomic binning, comparative biology and taxonomic classification.</title>
        <authorList>
            <person name="Goeker M."/>
        </authorList>
    </citation>
    <scope>NUCLEOTIDE SEQUENCE [LARGE SCALE GENOMIC DNA]</scope>
    <source>
        <strain evidence="2 3">DSM 100433</strain>
    </source>
</reference>
<dbReference type="PANTHER" id="PTHR42791:SF1">
    <property type="entry name" value="N-ACETYLTRANSFERASE DOMAIN-CONTAINING PROTEIN"/>
    <property type="match status" value="1"/>
</dbReference>
<dbReference type="RefSeq" id="WP_159449043.1">
    <property type="nucleotide sequence ID" value="NZ_SLUK01000010.1"/>
</dbReference>
<dbReference type="Gene3D" id="3.40.630.30">
    <property type="match status" value="1"/>
</dbReference>
<dbReference type="InterPro" id="IPR052523">
    <property type="entry name" value="Trichothecene_AcTrans"/>
</dbReference>
<name>A0A9X8UI40_9FIRM</name>
<dbReference type="AlphaFoldDB" id="A0A9X8UI40"/>
<proteinExistence type="predicted"/>
<dbReference type="EMBL" id="SLUK01000010">
    <property type="protein sequence ID" value="TCL42473.1"/>
    <property type="molecule type" value="Genomic_DNA"/>
</dbReference>